<reference evidence="2" key="1">
    <citation type="submission" date="2020-08" db="EMBL/GenBank/DDBJ databases">
        <title>Genome public.</title>
        <authorList>
            <person name="Liu C."/>
            <person name="Sun Q."/>
        </authorList>
    </citation>
    <scope>NUCLEOTIDE SEQUENCE</scope>
    <source>
        <strain evidence="2">NSJ-33</strain>
    </source>
</reference>
<dbReference type="EMBL" id="JACRSV010000004">
    <property type="protein sequence ID" value="MBC8560729.1"/>
    <property type="molecule type" value="Genomic_DNA"/>
</dbReference>
<sequence>MKTKSLVNFFMKYFVRSPILFFILVSISFCLFLFFSFKIEYPVYITKSATLSADKKEIIVEDINNTQLIRVYAYTNKNEIVYRIHNFQIKNNMLSFKTNNLLKADEKSIDNSKIYVDIETETTNLFNQLFIKGGK</sequence>
<gene>
    <name evidence="2" type="ORF">H8710_11710</name>
</gene>
<organism evidence="2 3">
    <name type="scientific">Fumia xinanensis</name>
    <dbReference type="NCBI Taxonomy" id="2763659"/>
    <lineage>
        <taxon>Bacteria</taxon>
        <taxon>Bacillati</taxon>
        <taxon>Bacillota</taxon>
        <taxon>Clostridia</taxon>
        <taxon>Eubacteriales</taxon>
        <taxon>Oscillospiraceae</taxon>
        <taxon>Fumia</taxon>
    </lineage>
</organism>
<dbReference type="Proteomes" id="UP000610760">
    <property type="component" value="Unassembled WGS sequence"/>
</dbReference>
<accession>A0A926I889</accession>
<keyword evidence="1" id="KW-0812">Transmembrane</keyword>
<dbReference type="AlphaFoldDB" id="A0A926I889"/>
<evidence type="ECO:0000256" key="1">
    <source>
        <dbReference type="SAM" id="Phobius"/>
    </source>
</evidence>
<dbReference type="RefSeq" id="WP_249295970.1">
    <property type="nucleotide sequence ID" value="NZ_JACRSV010000004.1"/>
</dbReference>
<proteinExistence type="predicted"/>
<evidence type="ECO:0000313" key="2">
    <source>
        <dbReference type="EMBL" id="MBC8560729.1"/>
    </source>
</evidence>
<keyword evidence="1" id="KW-0472">Membrane</keyword>
<keyword evidence="3" id="KW-1185">Reference proteome</keyword>
<name>A0A926I889_9FIRM</name>
<feature type="transmembrane region" description="Helical" evidence="1">
    <location>
        <begin position="20"/>
        <end position="37"/>
    </location>
</feature>
<comment type="caution">
    <text evidence="2">The sequence shown here is derived from an EMBL/GenBank/DDBJ whole genome shotgun (WGS) entry which is preliminary data.</text>
</comment>
<keyword evidence="1" id="KW-1133">Transmembrane helix</keyword>
<evidence type="ECO:0000313" key="3">
    <source>
        <dbReference type="Proteomes" id="UP000610760"/>
    </source>
</evidence>
<protein>
    <submittedName>
        <fullName evidence="2">Uncharacterized protein</fullName>
    </submittedName>
</protein>